<dbReference type="PANTHER" id="PTHR48037">
    <property type="entry name" value="ATPASE E1"/>
    <property type="match status" value="1"/>
</dbReference>
<organism evidence="4">
    <name type="scientific">Trypanosoma congolense (strain IL3000)</name>
    <dbReference type="NCBI Taxonomy" id="1068625"/>
    <lineage>
        <taxon>Eukaryota</taxon>
        <taxon>Discoba</taxon>
        <taxon>Euglenozoa</taxon>
        <taxon>Kinetoplastea</taxon>
        <taxon>Metakinetoplastina</taxon>
        <taxon>Trypanosomatida</taxon>
        <taxon>Trypanosomatidae</taxon>
        <taxon>Trypanosoma</taxon>
        <taxon>Nannomonas</taxon>
    </lineage>
</organism>
<dbReference type="GO" id="GO:0003723">
    <property type="term" value="F:RNA binding"/>
    <property type="evidence" value="ECO:0007669"/>
    <property type="project" value="UniProtKB-UniRule"/>
</dbReference>
<reference evidence="4" key="1">
    <citation type="journal article" date="2012" name="Proc. Natl. Acad. Sci. U.S.A.">
        <title>Antigenic diversity is generated by distinct evolutionary mechanisms in African trypanosome species.</title>
        <authorList>
            <person name="Jackson A.P."/>
            <person name="Berry A."/>
            <person name="Aslett M."/>
            <person name="Allison H.C."/>
            <person name="Burton P."/>
            <person name="Vavrova-Anderson J."/>
            <person name="Brown R."/>
            <person name="Browne H."/>
            <person name="Corton N."/>
            <person name="Hauser H."/>
            <person name="Gamble J."/>
            <person name="Gilderthorp R."/>
            <person name="Marcello L."/>
            <person name="McQuillan J."/>
            <person name="Otto T.D."/>
            <person name="Quail M.A."/>
            <person name="Sanders M.J."/>
            <person name="van Tonder A."/>
            <person name="Ginger M.L."/>
            <person name="Field M.C."/>
            <person name="Barry J.D."/>
            <person name="Hertz-Fowler C."/>
            <person name="Berriman M."/>
        </authorList>
    </citation>
    <scope>NUCLEOTIDE SEQUENCE</scope>
    <source>
        <strain evidence="4">IL3000</strain>
    </source>
</reference>
<dbReference type="SUPFAM" id="SSF54928">
    <property type="entry name" value="RNA-binding domain, RBD"/>
    <property type="match status" value="1"/>
</dbReference>
<proteinExistence type="predicted"/>
<evidence type="ECO:0000313" key="4">
    <source>
        <dbReference type="EMBL" id="CCC92048.1"/>
    </source>
</evidence>
<name>G0URN6_TRYCI</name>
<dbReference type="SMART" id="SM00360">
    <property type="entry name" value="RRM"/>
    <property type="match status" value="1"/>
</dbReference>
<sequence>MEDTAATPELLQLPILEEQQTHLQQQAQTQPAEEEPLTQQQTRFGLEASKNLQRRNVYVSGLPETYRASEFRDLCQAFGRVEASKLCIEGKCRPLKGYGFALFFEEEDANKCINGLNGLVLAGGRPLQARLADPAATPAPLDPTSAHPPISRIRTGVRNHRYPNASINSAGSALDGSVLLGQSMSFSSRDDLTDSQLGIASALLPGGSAAPTPLHTPLQPSLHPAGVTQPPGAVGYSIAPFPVPGGYMPIGPSFIPQQAVGMPLFVTMPPSTPVSGTAPQQLVVPTTVVAANGYTPQLCSSVLYSSLRVD</sequence>
<feature type="compositionally biased region" description="Low complexity" evidence="2">
    <location>
        <begin position="21"/>
        <end position="31"/>
    </location>
</feature>
<accession>G0URN6</accession>
<protein>
    <submittedName>
        <fullName evidence="4">Putative RNA-binding protein RBP10</fullName>
    </submittedName>
</protein>
<evidence type="ECO:0000256" key="2">
    <source>
        <dbReference type="SAM" id="MobiDB-lite"/>
    </source>
</evidence>
<evidence type="ECO:0000256" key="1">
    <source>
        <dbReference type="PROSITE-ProRule" id="PRU00176"/>
    </source>
</evidence>
<feature type="region of interest" description="Disordered" evidence="2">
    <location>
        <begin position="21"/>
        <end position="40"/>
    </location>
</feature>
<gene>
    <name evidence="4" type="ORF">TCIL3000_8_2670</name>
</gene>
<dbReference type="PROSITE" id="PS50102">
    <property type="entry name" value="RRM"/>
    <property type="match status" value="1"/>
</dbReference>
<dbReference type="InterPro" id="IPR035979">
    <property type="entry name" value="RBD_domain_sf"/>
</dbReference>
<keyword evidence="1" id="KW-0694">RNA-binding</keyword>
<evidence type="ECO:0000259" key="3">
    <source>
        <dbReference type="PROSITE" id="PS50102"/>
    </source>
</evidence>
<dbReference type="Pfam" id="PF00076">
    <property type="entry name" value="RRM_1"/>
    <property type="match status" value="1"/>
</dbReference>
<dbReference type="InterPro" id="IPR012677">
    <property type="entry name" value="Nucleotide-bd_a/b_plait_sf"/>
</dbReference>
<dbReference type="EMBL" id="HE575321">
    <property type="protein sequence ID" value="CCC92048.1"/>
    <property type="molecule type" value="Genomic_DNA"/>
</dbReference>
<dbReference type="InterPro" id="IPR000504">
    <property type="entry name" value="RRM_dom"/>
</dbReference>
<dbReference type="VEuPathDB" id="TriTrypDB:TcIL3000_8_2670"/>
<dbReference type="Gene3D" id="3.30.70.330">
    <property type="match status" value="1"/>
</dbReference>
<dbReference type="PANTHER" id="PTHR48037:SF1">
    <property type="entry name" value="RRM DOMAIN-CONTAINING PROTEIN"/>
    <property type="match status" value="1"/>
</dbReference>
<feature type="domain" description="RRM" evidence="3">
    <location>
        <begin position="55"/>
        <end position="134"/>
    </location>
</feature>
<dbReference type="AlphaFoldDB" id="G0URN6"/>